<reference evidence="3" key="1">
    <citation type="journal article" date="2023" name="Mol. Phylogenet. Evol.">
        <title>Genome-scale phylogeny and comparative genomics of the fungal order Sordariales.</title>
        <authorList>
            <person name="Hensen N."/>
            <person name="Bonometti L."/>
            <person name="Westerberg I."/>
            <person name="Brannstrom I.O."/>
            <person name="Guillou S."/>
            <person name="Cros-Aarteil S."/>
            <person name="Calhoun S."/>
            <person name="Haridas S."/>
            <person name="Kuo A."/>
            <person name="Mondo S."/>
            <person name="Pangilinan J."/>
            <person name="Riley R."/>
            <person name="LaButti K."/>
            <person name="Andreopoulos B."/>
            <person name="Lipzen A."/>
            <person name="Chen C."/>
            <person name="Yan M."/>
            <person name="Daum C."/>
            <person name="Ng V."/>
            <person name="Clum A."/>
            <person name="Steindorff A."/>
            <person name="Ohm R.A."/>
            <person name="Martin F."/>
            <person name="Silar P."/>
            <person name="Natvig D.O."/>
            <person name="Lalanne C."/>
            <person name="Gautier V."/>
            <person name="Ament-Velasquez S.L."/>
            <person name="Kruys A."/>
            <person name="Hutchinson M.I."/>
            <person name="Powell A.J."/>
            <person name="Barry K."/>
            <person name="Miller A.N."/>
            <person name="Grigoriev I.V."/>
            <person name="Debuchy R."/>
            <person name="Gladieux P."/>
            <person name="Hiltunen Thoren M."/>
            <person name="Johannesson H."/>
        </authorList>
    </citation>
    <scope>NUCLEOTIDE SEQUENCE [LARGE SCALE GENOMIC DNA]</scope>
    <source>
        <strain evidence="3">CBS 340.73</strain>
    </source>
</reference>
<keyword evidence="3" id="KW-1185">Reference proteome</keyword>
<organism evidence="2 3">
    <name type="scientific">Diplogelasinospora grovesii</name>
    <dbReference type="NCBI Taxonomy" id="303347"/>
    <lineage>
        <taxon>Eukaryota</taxon>
        <taxon>Fungi</taxon>
        <taxon>Dikarya</taxon>
        <taxon>Ascomycota</taxon>
        <taxon>Pezizomycotina</taxon>
        <taxon>Sordariomycetes</taxon>
        <taxon>Sordariomycetidae</taxon>
        <taxon>Sordariales</taxon>
        <taxon>Diplogelasinosporaceae</taxon>
        <taxon>Diplogelasinospora</taxon>
    </lineage>
</organism>
<name>A0AAN6N7S8_9PEZI</name>
<sequence length="723" mass="78047">MDPANIPTGAVTLLGNLLPVLRALSADNVNPLAVVQLQAIGERFPVSGMLAKMLPEALCRSRSMRISRLQTSVGWLAGDTAAALSQTAGGQAAALLSLALVELCCRNMAGHLLHELALKMLPANQAVAGMSQLSDAAEGISNKLKTLAFGRHHATQVTRIRETYLHLGLELPPSMSATLIDGLTAEKMVDLLDCVQQALRGESSRVYIDGFQGMGTIVSLLTALCPDDLLLMVEGGIIHQGDRVSIVVSIIHKRADVDISLETIVNGSKVSTTFPVAFRNDFEIGRLSPCDHLTMNMEGGLADLLDQLLVTVTFAPRDNIVCCFVDLIAALVCNFPSGCFGEESMFHNCGFQDLLGPRVNRLVREKLELLFGVAPPVAVPNVIPAYASLCHAFESLVPKSACICFECFASPIWTQPPLAEQHCPARRVMVGLQHLLGYAILFLFVHTDMKTVRIIQRPQTKIGLHLCHHLTQHLLLAMGDIPAAPGPGAEFARYLVSDFHKDMCQFLGSLPHDAGPEHNVIGTSSGATSIFPATLGTMEFEDPRTLRYQVVDGRFHDGGKYYKALIEYSHIPPRAVAAKSLLHPSTPSLGLSRIGCHSFLTLSQRPYHDCLRLRVMVRVSGQVLHLSFYSLQLGYIGTAVASPCDHPHGDTVNLEKYDGIIATGVGAPIPPNGLVSVVLTHGDPEAQLLSGVAGVRTMIQGDGCLRCMIMEAGEKGFRMLIQR</sequence>
<protein>
    <submittedName>
        <fullName evidence="2">Uncharacterized protein</fullName>
    </submittedName>
</protein>
<gene>
    <name evidence="2" type="ORF">QBC46DRAFT_288326</name>
</gene>
<dbReference type="AlphaFoldDB" id="A0AAN6N7S8"/>
<feature type="chain" id="PRO_5043020651" evidence="1">
    <location>
        <begin position="24"/>
        <end position="723"/>
    </location>
</feature>
<comment type="caution">
    <text evidence="2">The sequence shown here is derived from an EMBL/GenBank/DDBJ whole genome shotgun (WGS) entry which is preliminary data.</text>
</comment>
<accession>A0AAN6N7S8</accession>
<evidence type="ECO:0000256" key="1">
    <source>
        <dbReference type="SAM" id="SignalP"/>
    </source>
</evidence>
<proteinExistence type="predicted"/>
<evidence type="ECO:0000313" key="2">
    <source>
        <dbReference type="EMBL" id="KAK3940410.1"/>
    </source>
</evidence>
<evidence type="ECO:0000313" key="3">
    <source>
        <dbReference type="Proteomes" id="UP001303473"/>
    </source>
</evidence>
<dbReference type="Proteomes" id="UP001303473">
    <property type="component" value="Unassembled WGS sequence"/>
</dbReference>
<dbReference type="EMBL" id="MU853796">
    <property type="protein sequence ID" value="KAK3940410.1"/>
    <property type="molecule type" value="Genomic_DNA"/>
</dbReference>
<keyword evidence="1" id="KW-0732">Signal</keyword>
<feature type="signal peptide" evidence="1">
    <location>
        <begin position="1"/>
        <end position="23"/>
    </location>
</feature>